<evidence type="ECO:0008006" key="3">
    <source>
        <dbReference type="Google" id="ProtNLM"/>
    </source>
</evidence>
<dbReference type="EMBL" id="CAKOGL010000030">
    <property type="protein sequence ID" value="CAH2106877.1"/>
    <property type="molecule type" value="Genomic_DNA"/>
</dbReference>
<name>A0AAU9V517_EUPED</name>
<organism evidence="1 2">
    <name type="scientific">Euphydryas editha</name>
    <name type="common">Edith's checkerspot</name>
    <dbReference type="NCBI Taxonomy" id="104508"/>
    <lineage>
        <taxon>Eukaryota</taxon>
        <taxon>Metazoa</taxon>
        <taxon>Ecdysozoa</taxon>
        <taxon>Arthropoda</taxon>
        <taxon>Hexapoda</taxon>
        <taxon>Insecta</taxon>
        <taxon>Pterygota</taxon>
        <taxon>Neoptera</taxon>
        <taxon>Endopterygota</taxon>
        <taxon>Lepidoptera</taxon>
        <taxon>Glossata</taxon>
        <taxon>Ditrysia</taxon>
        <taxon>Papilionoidea</taxon>
        <taxon>Nymphalidae</taxon>
        <taxon>Nymphalinae</taxon>
        <taxon>Euphydryas</taxon>
    </lineage>
</organism>
<sequence>MESASHIKQLLDTTVTCLKALTNMGIDSSSWDIIINYLVISKLDSESMRQWEQHISVKSELPTWSELQLYLESRFRSLEMIECNNNKNKSLLAKSIPKTKSFHTNLHTPEWSDIEALELADPGYTTPGRIDILLGAEVYSNVLLSGIMKHPTINLLAQNTIFGWVLSGKICNQHLSARNTVSILHIQLKDDDILKLFWEQENEPNTIERRLSKEEERCEEIY</sequence>
<evidence type="ECO:0000313" key="1">
    <source>
        <dbReference type="EMBL" id="CAH2106877.1"/>
    </source>
</evidence>
<accession>A0AAU9V517</accession>
<proteinExistence type="predicted"/>
<protein>
    <recommendedName>
        <fullName evidence="3">Peptidase aspartic putative domain-containing protein</fullName>
    </recommendedName>
</protein>
<gene>
    <name evidence="1" type="ORF">EEDITHA_LOCUS20958</name>
</gene>
<dbReference type="Proteomes" id="UP001153954">
    <property type="component" value="Unassembled WGS sequence"/>
</dbReference>
<reference evidence="1" key="1">
    <citation type="submission" date="2022-03" db="EMBL/GenBank/DDBJ databases">
        <authorList>
            <person name="Tunstrom K."/>
        </authorList>
    </citation>
    <scope>NUCLEOTIDE SEQUENCE</scope>
</reference>
<keyword evidence="2" id="KW-1185">Reference proteome</keyword>
<comment type="caution">
    <text evidence="1">The sequence shown here is derived from an EMBL/GenBank/DDBJ whole genome shotgun (WGS) entry which is preliminary data.</text>
</comment>
<evidence type="ECO:0000313" key="2">
    <source>
        <dbReference type="Proteomes" id="UP001153954"/>
    </source>
</evidence>
<dbReference type="AlphaFoldDB" id="A0AAU9V517"/>